<reference evidence="1 2" key="1">
    <citation type="journal article" date="2014" name="Environ. Microbiol.">
        <title>The nitrate-ammonifying and nosZ-carrying bacterium Bacillus vireti is a potent source and sink for nitric and nitrous oxide under high nitrate conditions.</title>
        <authorList>
            <person name="Mania D."/>
            <person name="Heylen K."/>
            <person name="van Spanning R.J."/>
            <person name="Frostegard A."/>
        </authorList>
    </citation>
    <scope>NUCLEOTIDE SEQUENCE [LARGE SCALE GENOMIC DNA]</scope>
    <source>
        <strain evidence="1 2">LMG 21834</strain>
    </source>
</reference>
<accession>A0AB94IM51</accession>
<dbReference type="Proteomes" id="UP000018877">
    <property type="component" value="Unassembled WGS sequence"/>
</dbReference>
<keyword evidence="2" id="KW-1185">Reference proteome</keyword>
<name>A0AB94IM51_9BACI</name>
<sequence>MMKNINSFATLIEAIAYYTKFVAECSKSRDYSHHEDIMNFKRQLHVRIERERVTFND</sequence>
<evidence type="ECO:0000313" key="2">
    <source>
        <dbReference type="Proteomes" id="UP000018877"/>
    </source>
</evidence>
<gene>
    <name evidence="1" type="ORF">BAVI_14014</name>
</gene>
<dbReference type="AlphaFoldDB" id="A0AB94IM51"/>
<organism evidence="1 2">
    <name type="scientific">Neobacillus vireti LMG 21834</name>
    <dbReference type="NCBI Taxonomy" id="1131730"/>
    <lineage>
        <taxon>Bacteria</taxon>
        <taxon>Bacillati</taxon>
        <taxon>Bacillota</taxon>
        <taxon>Bacilli</taxon>
        <taxon>Bacillales</taxon>
        <taxon>Bacillaceae</taxon>
        <taxon>Neobacillus</taxon>
    </lineage>
</organism>
<evidence type="ECO:0000313" key="1">
    <source>
        <dbReference type="EMBL" id="ETI68124.1"/>
    </source>
</evidence>
<dbReference type="EMBL" id="ALAN01000076">
    <property type="protein sequence ID" value="ETI68124.1"/>
    <property type="molecule type" value="Genomic_DNA"/>
</dbReference>
<dbReference type="RefSeq" id="WP_024028986.1">
    <property type="nucleotide sequence ID" value="NZ_ALAN01000076.1"/>
</dbReference>
<protein>
    <submittedName>
        <fullName evidence="1">Uncharacterized protein</fullName>
    </submittedName>
</protein>
<comment type="caution">
    <text evidence="1">The sequence shown here is derived from an EMBL/GenBank/DDBJ whole genome shotgun (WGS) entry which is preliminary data.</text>
</comment>
<proteinExistence type="predicted"/>